<evidence type="ECO:0008006" key="3">
    <source>
        <dbReference type="Google" id="ProtNLM"/>
    </source>
</evidence>
<dbReference type="eggNOG" id="COG1262">
    <property type="taxonomic scope" value="Bacteria"/>
</dbReference>
<dbReference type="Proteomes" id="UP000015455">
    <property type="component" value="Unassembled WGS sequence"/>
</dbReference>
<dbReference type="AlphaFoldDB" id="S9ZHA8"/>
<protein>
    <recommendedName>
        <fullName evidence="3">Peptidase</fullName>
    </recommendedName>
</protein>
<dbReference type="RefSeq" id="WP_021248306.1">
    <property type="nucleotide sequence ID" value="NZ_ATJV01000042.1"/>
</dbReference>
<dbReference type="EMBL" id="ATJV01000042">
    <property type="protein sequence ID" value="EPZ16735.1"/>
    <property type="molecule type" value="Genomic_DNA"/>
</dbReference>
<proteinExistence type="predicted"/>
<reference evidence="1 2" key="1">
    <citation type="submission" date="2013-06" db="EMBL/GenBank/DDBJ databases">
        <title>Draft genome sequence of Thauera terpenica.</title>
        <authorList>
            <person name="Liu B."/>
            <person name="Frostegard A.H."/>
            <person name="Shapleigh J.P."/>
        </authorList>
    </citation>
    <scope>NUCLEOTIDE SEQUENCE [LARGE SCALE GENOMIC DNA]</scope>
    <source>
        <strain evidence="1 2">58Eu</strain>
    </source>
</reference>
<name>S9ZHA8_9RHOO</name>
<gene>
    <name evidence="1" type="ORF">M622_11605</name>
</gene>
<dbReference type="OrthoDB" id="9806524at2"/>
<accession>S9ZHA8</accession>
<dbReference type="InterPro" id="IPR010836">
    <property type="entry name" value="SapC"/>
</dbReference>
<sequence>MPTFQAISSTTHADKRWKRYDSYAFAAHDALAPLVAQELPRAVLHLPIAFVAQDGQFTPVAVLGIQPGQNLFVAPEGRWLAAYTPAAYRAYPFALANLPDGQQVLAFDTDSGLLTEGEGEPFFDADGRPAQAVQNILGFLTQVQANRELTQRICKALADHQLLQAWPITVNGDGGERQVEGLYRIDEAALNALAAESLKALQEAGALPTVYSQLLSMQHLPLLGQLAQAQAQAQRKAAQALPTTPSGELDLSFLSNNGTFSFGAR</sequence>
<comment type="caution">
    <text evidence="1">The sequence shown here is derived from an EMBL/GenBank/DDBJ whole genome shotgun (WGS) entry which is preliminary data.</text>
</comment>
<dbReference type="Pfam" id="PF07277">
    <property type="entry name" value="SapC"/>
    <property type="match status" value="1"/>
</dbReference>
<dbReference type="PATRIC" id="fig|1348657.5.peg.860"/>
<organism evidence="1 2">
    <name type="scientific">Thauera terpenica 58Eu</name>
    <dbReference type="NCBI Taxonomy" id="1348657"/>
    <lineage>
        <taxon>Bacteria</taxon>
        <taxon>Pseudomonadati</taxon>
        <taxon>Pseudomonadota</taxon>
        <taxon>Betaproteobacteria</taxon>
        <taxon>Rhodocyclales</taxon>
        <taxon>Zoogloeaceae</taxon>
        <taxon>Thauera</taxon>
    </lineage>
</organism>
<keyword evidence="2" id="KW-1185">Reference proteome</keyword>
<evidence type="ECO:0000313" key="1">
    <source>
        <dbReference type="EMBL" id="EPZ16735.1"/>
    </source>
</evidence>
<dbReference type="STRING" id="1348657.M622_11605"/>
<evidence type="ECO:0000313" key="2">
    <source>
        <dbReference type="Proteomes" id="UP000015455"/>
    </source>
</evidence>